<dbReference type="CDD" id="cd07185">
    <property type="entry name" value="OmpA_C-like"/>
    <property type="match status" value="1"/>
</dbReference>
<dbReference type="InterPro" id="IPR050330">
    <property type="entry name" value="Bact_OuterMem_StrucFunc"/>
</dbReference>
<gene>
    <name evidence="3" type="ORF">EAT49_04505</name>
</gene>
<comment type="caution">
    <text evidence="3">The sequence shown here is derived from an EMBL/GenBank/DDBJ whole genome shotgun (WGS) entry which is preliminary data.</text>
</comment>
<dbReference type="EMBL" id="RDRB01000002">
    <property type="protein sequence ID" value="ROU03561.1"/>
    <property type="molecule type" value="Genomic_DNA"/>
</dbReference>
<evidence type="ECO:0000256" key="1">
    <source>
        <dbReference type="PROSITE-ProRule" id="PRU00473"/>
    </source>
</evidence>
<dbReference type="PROSITE" id="PS51123">
    <property type="entry name" value="OMPA_2"/>
    <property type="match status" value="1"/>
</dbReference>
<dbReference type="InterPro" id="IPR036737">
    <property type="entry name" value="OmpA-like_sf"/>
</dbReference>
<dbReference type="AlphaFoldDB" id="A0A3N2R857"/>
<dbReference type="PANTHER" id="PTHR30329:SF21">
    <property type="entry name" value="LIPOPROTEIN YIAD-RELATED"/>
    <property type="match status" value="1"/>
</dbReference>
<evidence type="ECO:0000259" key="2">
    <source>
        <dbReference type="PROSITE" id="PS51123"/>
    </source>
</evidence>
<dbReference type="InterPro" id="IPR006665">
    <property type="entry name" value="OmpA-like"/>
</dbReference>
<evidence type="ECO:0000313" key="3">
    <source>
        <dbReference type="EMBL" id="ROU03561.1"/>
    </source>
</evidence>
<protein>
    <submittedName>
        <fullName evidence="3">OmpA family protein</fullName>
    </submittedName>
</protein>
<dbReference type="Gene3D" id="3.30.1330.60">
    <property type="entry name" value="OmpA-like domain"/>
    <property type="match status" value="1"/>
</dbReference>
<feature type="domain" description="OmpA-like" evidence="2">
    <location>
        <begin position="69"/>
        <end position="181"/>
    </location>
</feature>
<dbReference type="GO" id="GO:0016020">
    <property type="term" value="C:membrane"/>
    <property type="evidence" value="ECO:0007669"/>
    <property type="project" value="UniProtKB-UniRule"/>
</dbReference>
<organism evidence="3 4">
    <name type="scientific">Histidinibacterium lentulum</name>
    <dbReference type="NCBI Taxonomy" id="2480588"/>
    <lineage>
        <taxon>Bacteria</taxon>
        <taxon>Pseudomonadati</taxon>
        <taxon>Pseudomonadota</taxon>
        <taxon>Alphaproteobacteria</taxon>
        <taxon>Rhodobacterales</taxon>
        <taxon>Paracoccaceae</taxon>
        <taxon>Histidinibacterium</taxon>
    </lineage>
</organism>
<dbReference type="Pfam" id="PF00691">
    <property type="entry name" value="OmpA"/>
    <property type="match status" value="1"/>
</dbReference>
<dbReference type="Proteomes" id="UP000268016">
    <property type="component" value="Unassembled WGS sequence"/>
</dbReference>
<reference evidence="3 4" key="1">
    <citation type="submission" date="2018-10" db="EMBL/GenBank/DDBJ databases">
        <title>Histidinibacterium lentulum gen. nov., sp. nov., a marine bacterium from the culture broth of Picochlorum sp. 122.</title>
        <authorList>
            <person name="Wang G."/>
        </authorList>
    </citation>
    <scope>NUCLEOTIDE SEQUENCE [LARGE SCALE GENOMIC DNA]</scope>
    <source>
        <strain evidence="3 4">B17</strain>
    </source>
</reference>
<proteinExistence type="predicted"/>
<dbReference type="OrthoDB" id="9782229at2"/>
<accession>A0A3N2R857</accession>
<keyword evidence="1" id="KW-0472">Membrane</keyword>
<keyword evidence="4" id="KW-1185">Reference proteome</keyword>
<dbReference type="RefSeq" id="WP_123641096.1">
    <property type="nucleotide sequence ID" value="NZ_ML119082.1"/>
</dbReference>
<sequence>MAAVAALALSLTVSADRAEAQTGPVITGQIEWGVYVAPDGCMRWWADGGLEGYMVTRFHPNTNRPYCLQTTTCLTESTDVLFATDSHHLTDEGRARLERFFRTENAFGYAVYGHTDERASHAYNQALSERRANSVAQVARSVGAVVEAVAGFGETRPRAQGHNEHAWRQNRRVEVVCYHLPE</sequence>
<name>A0A3N2R857_9RHOB</name>
<dbReference type="SUPFAM" id="SSF103088">
    <property type="entry name" value="OmpA-like"/>
    <property type="match status" value="1"/>
</dbReference>
<dbReference type="PANTHER" id="PTHR30329">
    <property type="entry name" value="STATOR ELEMENT OF FLAGELLAR MOTOR COMPLEX"/>
    <property type="match status" value="1"/>
</dbReference>
<evidence type="ECO:0000313" key="4">
    <source>
        <dbReference type="Proteomes" id="UP000268016"/>
    </source>
</evidence>